<feature type="region of interest" description="Disordered" evidence="1">
    <location>
        <begin position="154"/>
        <end position="297"/>
    </location>
</feature>
<organism evidence="3 4">
    <name type="scientific">Streptomyces californicus</name>
    <dbReference type="NCBI Taxonomy" id="67351"/>
    <lineage>
        <taxon>Bacteria</taxon>
        <taxon>Bacillati</taxon>
        <taxon>Actinomycetota</taxon>
        <taxon>Actinomycetes</taxon>
        <taxon>Kitasatosporales</taxon>
        <taxon>Streptomycetaceae</taxon>
        <taxon>Streptomyces</taxon>
    </lineage>
</organism>
<proteinExistence type="predicted"/>
<keyword evidence="4" id="KW-1185">Reference proteome</keyword>
<keyword evidence="2" id="KW-0812">Transmembrane</keyword>
<dbReference type="EMBL" id="CP070249">
    <property type="protein sequence ID" value="QRV42470.1"/>
    <property type="molecule type" value="Genomic_DNA"/>
</dbReference>
<evidence type="ECO:0000256" key="2">
    <source>
        <dbReference type="SAM" id="Phobius"/>
    </source>
</evidence>
<name>A0ABX7J720_9ACTN</name>
<gene>
    <name evidence="3" type="ORF">I6J41_18305</name>
</gene>
<protein>
    <recommendedName>
        <fullName evidence="5">Tryptophan-associated transmembrane protein</fullName>
    </recommendedName>
</protein>
<reference evidence="3 4" key="1">
    <citation type="submission" date="2021-02" db="EMBL/GenBank/DDBJ databases">
        <title>FDA dAtabase for Regulatory Grade micrObial Sequences (FDA-ARGOS): Supporting development and validation of Infectious Disease Dx tests.</title>
        <authorList>
            <person name="Sproer C."/>
            <person name="Gronow S."/>
            <person name="Severitt S."/>
            <person name="Schroder I."/>
            <person name="Tallon L."/>
            <person name="Sadzewicz L."/>
            <person name="Zhao X."/>
            <person name="Boylan J."/>
            <person name="Ott S."/>
            <person name="Bowen H."/>
            <person name="Vavikolanu K."/>
            <person name="Mehta A."/>
            <person name="Aluvathingal J."/>
            <person name="Nadendla S."/>
            <person name="Lowell S."/>
            <person name="Myers T."/>
            <person name="Yan Y."/>
            <person name="Sichtig H."/>
        </authorList>
    </citation>
    <scope>NUCLEOTIDE SEQUENCE [LARGE SCALE GENOMIC DNA]</scope>
    <source>
        <strain evidence="3 4">FDAARGOS_1211</strain>
    </source>
</reference>
<evidence type="ECO:0008006" key="5">
    <source>
        <dbReference type="Google" id="ProtNLM"/>
    </source>
</evidence>
<feature type="transmembrane region" description="Helical" evidence="2">
    <location>
        <begin position="92"/>
        <end position="110"/>
    </location>
</feature>
<evidence type="ECO:0000256" key="1">
    <source>
        <dbReference type="SAM" id="MobiDB-lite"/>
    </source>
</evidence>
<evidence type="ECO:0000313" key="3">
    <source>
        <dbReference type="EMBL" id="QRV42470.1"/>
    </source>
</evidence>
<feature type="transmembrane region" description="Helical" evidence="2">
    <location>
        <begin position="20"/>
        <end position="37"/>
    </location>
</feature>
<keyword evidence="2" id="KW-1133">Transmembrane helix</keyword>
<feature type="compositionally biased region" description="Basic and acidic residues" evidence="1">
    <location>
        <begin position="162"/>
        <end position="184"/>
    </location>
</feature>
<sequence length="297" mass="31456">MHRSDLPGGRGMVRGIRNTVGLVLAVLGAAAALWAPFRNWNDGRLGRDFRVWELFTGAGVTDSGAGLFASMFLPLLVGALLTVLGVAFRSRLLVLVAGIITLGFAVLWMVRQAQAQGSLTVTGDSDGLGSGVGLALLGGLLMLIGSAVMSGRERRTVRRARREQEGRAQDALDREDAERHRAGVEDAYGTAARDVATGSEADRPGAAGARSDTSAGPGRSAPVRDDAPPRTVRPSREQAPAPRGRPVPARDADGAGPPRGDADRTQYEQSDRLTGSHRSDPGHGRSGWMRPDREDQR</sequence>
<feature type="transmembrane region" description="Helical" evidence="2">
    <location>
        <begin position="130"/>
        <end position="151"/>
    </location>
</feature>
<dbReference type="Proteomes" id="UP000598054">
    <property type="component" value="Chromosome"/>
</dbReference>
<feature type="compositionally biased region" description="Basic and acidic residues" evidence="1">
    <location>
        <begin position="260"/>
        <end position="271"/>
    </location>
</feature>
<accession>A0ABX7J720</accession>
<evidence type="ECO:0000313" key="4">
    <source>
        <dbReference type="Proteomes" id="UP000598054"/>
    </source>
</evidence>
<dbReference type="GeneID" id="63981507"/>
<keyword evidence="2" id="KW-0472">Membrane</keyword>
<dbReference type="RefSeq" id="WP_136975154.1">
    <property type="nucleotide sequence ID" value="NZ_CP070242.1"/>
</dbReference>
<feature type="transmembrane region" description="Helical" evidence="2">
    <location>
        <begin position="65"/>
        <end position="85"/>
    </location>
</feature>